<evidence type="ECO:0000256" key="1">
    <source>
        <dbReference type="SAM" id="MobiDB-lite"/>
    </source>
</evidence>
<dbReference type="PANTHER" id="PTHR43649">
    <property type="entry name" value="ARABINOSE-BINDING PROTEIN-RELATED"/>
    <property type="match status" value="1"/>
</dbReference>
<evidence type="ECO:0000313" key="4">
    <source>
        <dbReference type="Proteomes" id="UP000253090"/>
    </source>
</evidence>
<feature type="compositionally biased region" description="Basic and acidic residues" evidence="1">
    <location>
        <begin position="452"/>
        <end position="462"/>
    </location>
</feature>
<dbReference type="InterPro" id="IPR006059">
    <property type="entry name" value="SBP"/>
</dbReference>
<accession>A0A369BES3</accession>
<keyword evidence="3" id="KW-0813">Transport</keyword>
<evidence type="ECO:0000313" key="3">
    <source>
        <dbReference type="EMBL" id="RCX18987.1"/>
    </source>
</evidence>
<dbReference type="Proteomes" id="UP000253090">
    <property type="component" value="Unassembled WGS sequence"/>
</dbReference>
<dbReference type="OrthoDB" id="2675752at2"/>
<organism evidence="3 4">
    <name type="scientific">Fontibacillus phaseoli</name>
    <dbReference type="NCBI Taxonomy" id="1416533"/>
    <lineage>
        <taxon>Bacteria</taxon>
        <taxon>Bacillati</taxon>
        <taxon>Bacillota</taxon>
        <taxon>Bacilli</taxon>
        <taxon>Bacillales</taxon>
        <taxon>Paenibacillaceae</taxon>
        <taxon>Fontibacillus</taxon>
    </lineage>
</organism>
<protein>
    <submittedName>
        <fullName evidence="3">Multiple sugar transport system substrate-binding protein</fullName>
    </submittedName>
</protein>
<evidence type="ECO:0000256" key="2">
    <source>
        <dbReference type="SAM" id="SignalP"/>
    </source>
</evidence>
<gene>
    <name evidence="3" type="ORF">DFP94_1053</name>
</gene>
<dbReference type="RefSeq" id="WP_114497146.1">
    <property type="nucleotide sequence ID" value="NZ_QPJW01000005.1"/>
</dbReference>
<keyword evidence="4" id="KW-1185">Reference proteome</keyword>
<name>A0A369BES3_9BACL</name>
<keyword evidence="2" id="KW-0732">Signal</keyword>
<reference evidence="3 4" key="1">
    <citation type="submission" date="2018-07" db="EMBL/GenBank/DDBJ databases">
        <title>Genomic Encyclopedia of Type Strains, Phase III (KMG-III): the genomes of soil and plant-associated and newly described type strains.</title>
        <authorList>
            <person name="Whitman W."/>
        </authorList>
    </citation>
    <scope>NUCLEOTIDE SEQUENCE [LARGE SCALE GENOMIC DNA]</scope>
    <source>
        <strain evidence="3 4">CECT 8333</strain>
    </source>
</reference>
<proteinExistence type="predicted"/>
<dbReference type="PROSITE" id="PS51257">
    <property type="entry name" value="PROKAR_LIPOPROTEIN"/>
    <property type="match status" value="1"/>
</dbReference>
<dbReference type="Gene3D" id="3.40.190.10">
    <property type="entry name" value="Periplasmic binding protein-like II"/>
    <property type="match status" value="1"/>
</dbReference>
<keyword evidence="3" id="KW-0762">Sugar transport</keyword>
<dbReference type="Pfam" id="PF01547">
    <property type="entry name" value="SBP_bac_1"/>
    <property type="match status" value="1"/>
</dbReference>
<dbReference type="EMBL" id="QPJW01000005">
    <property type="protein sequence ID" value="RCX18987.1"/>
    <property type="molecule type" value="Genomic_DNA"/>
</dbReference>
<dbReference type="InterPro" id="IPR050490">
    <property type="entry name" value="Bact_solute-bd_prot1"/>
</dbReference>
<dbReference type="PANTHER" id="PTHR43649:SF12">
    <property type="entry name" value="DIACETYLCHITOBIOSE BINDING PROTEIN DASA"/>
    <property type="match status" value="1"/>
</dbReference>
<comment type="caution">
    <text evidence="3">The sequence shown here is derived from an EMBL/GenBank/DDBJ whole genome shotgun (WGS) entry which is preliminary data.</text>
</comment>
<dbReference type="SUPFAM" id="SSF53850">
    <property type="entry name" value="Periplasmic binding protein-like II"/>
    <property type="match status" value="1"/>
</dbReference>
<feature type="signal peptide" evidence="2">
    <location>
        <begin position="1"/>
        <end position="21"/>
    </location>
</feature>
<feature type="chain" id="PRO_5039597225" evidence="2">
    <location>
        <begin position="22"/>
        <end position="487"/>
    </location>
</feature>
<feature type="compositionally biased region" description="Polar residues" evidence="1">
    <location>
        <begin position="477"/>
        <end position="487"/>
    </location>
</feature>
<dbReference type="AlphaFoldDB" id="A0A369BES3"/>
<sequence length="487" mass="54606">MKFKWLHKSSLLVVSSLLLIAGCSGGPAKESQKEQQSLKIMFGDEGYFYMTYGDLFTMKYPNIDIEVVSTQNLYNGEQQDYKKAYKDFVEKEQPDIIMLDTDNYDSFASEGQLMELDTLIDRDKYDTSTIFPGLIDLLKERAGGKLYGLAPSFYGNAIYYNADLFAKYGVEVPHDGMTWQELIDTARRFPVEGDEKTRIYGFGEQYGGMTLENLASRIASTQGLQAINPNTMKVTLNTDSWKQAYKTAFDALESNAIYSPKDGGFQGGSMEEYYQSQPFLMGRMAMTMDGSYFLQNFKQAKSAIKDYKPFQLGIVAGPVDPATPDQTRDIYFGRILSIRANSPNVDAAWEFIKFVNGDEYAKIKSRTMNDGVLSRMGATKEYDGISLEPFYKLKPMFDNSNQNMDKIPGEFYQKYQPIVSREMDLVQKKSKSIDEALRTIEQEGQAQLDIAVKEQANKKKSDASGNESAGGGAAAETSVTVESDSAE</sequence>
<feature type="region of interest" description="Disordered" evidence="1">
    <location>
        <begin position="452"/>
        <end position="487"/>
    </location>
</feature>